<evidence type="ECO:0000256" key="1">
    <source>
        <dbReference type="SAM" id="MobiDB-lite"/>
    </source>
</evidence>
<name>A0A4U5NE71_STECR</name>
<gene>
    <name evidence="2" type="ORF">L596_015170</name>
</gene>
<dbReference type="OrthoDB" id="5793435at2759"/>
<reference evidence="2" key="3">
    <citation type="journal article" date="2019" name="G3 (Bethesda)">
        <title>Hybrid Assembly of the Genome of the Entomopathogenic Nematode Steinernema carpocapsae Identifies the X-Chromosome.</title>
        <authorList>
            <person name="Serra L."/>
            <person name="Macchietto M."/>
            <person name="Macias-Munoz A."/>
            <person name="McGill C.J."/>
            <person name="Rodriguez I.M."/>
            <person name="Rodriguez B."/>
            <person name="Murad R."/>
            <person name="Mortazavi A."/>
        </authorList>
    </citation>
    <scope>NUCLEOTIDE SEQUENCE</scope>
    <source>
        <strain evidence="2">ALL</strain>
    </source>
</reference>
<protein>
    <submittedName>
        <fullName evidence="2">Uncharacterized protein</fullName>
    </submittedName>
</protein>
<feature type="region of interest" description="Disordered" evidence="1">
    <location>
        <begin position="158"/>
        <end position="183"/>
    </location>
</feature>
<reference evidence="2" key="1">
    <citation type="submission" date="2013-11" db="EMBL/GenBank/DDBJ databases">
        <authorList>
            <person name="Sternberg P."/>
            <person name="Dillman A."/>
            <person name="Macchietto M."/>
        </authorList>
    </citation>
    <scope>NUCLEOTIDE SEQUENCE</scope>
    <source>
        <strain evidence="2">ALL</strain>
    </source>
</reference>
<accession>A0A4U5NE71</accession>
<dbReference type="AlphaFoldDB" id="A0A4U5NE71"/>
<evidence type="ECO:0000313" key="2">
    <source>
        <dbReference type="EMBL" id="TKR81269.1"/>
    </source>
</evidence>
<proteinExistence type="predicted"/>
<comment type="caution">
    <text evidence="2">The sequence shown here is derived from an EMBL/GenBank/DDBJ whole genome shotgun (WGS) entry which is preliminary data.</text>
</comment>
<organism evidence="2">
    <name type="scientific">Steinernema carpocapsae</name>
    <name type="common">Entomopathogenic nematode</name>
    <dbReference type="NCBI Taxonomy" id="34508"/>
    <lineage>
        <taxon>Eukaryota</taxon>
        <taxon>Metazoa</taxon>
        <taxon>Ecdysozoa</taxon>
        <taxon>Nematoda</taxon>
        <taxon>Chromadorea</taxon>
        <taxon>Rhabditida</taxon>
        <taxon>Tylenchina</taxon>
        <taxon>Panagrolaimomorpha</taxon>
        <taxon>Strongyloidoidea</taxon>
        <taxon>Steinernematidae</taxon>
        <taxon>Steinernema</taxon>
    </lineage>
</organism>
<feature type="compositionally biased region" description="Low complexity" evidence="1">
    <location>
        <begin position="167"/>
        <end position="183"/>
    </location>
</feature>
<dbReference type="EMBL" id="AZBU02000004">
    <property type="protein sequence ID" value="TKR81269.1"/>
    <property type="molecule type" value="Genomic_DNA"/>
</dbReference>
<reference evidence="2" key="2">
    <citation type="journal article" date="2015" name="Genome Biol.">
        <title>Comparative genomics of Steinernema reveals deeply conserved gene regulatory networks.</title>
        <authorList>
            <person name="Dillman A.R."/>
            <person name="Macchietto M."/>
            <person name="Porter C.F."/>
            <person name="Rogers A."/>
            <person name="Williams B."/>
            <person name="Antoshechkin I."/>
            <person name="Lee M.M."/>
            <person name="Goodwin Z."/>
            <person name="Lu X."/>
            <person name="Lewis E.E."/>
            <person name="Goodrich-Blair H."/>
            <person name="Stock S.P."/>
            <person name="Adams B.J."/>
            <person name="Sternberg P.W."/>
            <person name="Mortazavi A."/>
        </authorList>
    </citation>
    <scope>NUCLEOTIDE SEQUENCE [LARGE SCALE GENOMIC DNA]</scope>
    <source>
        <strain evidence="2">ALL</strain>
    </source>
</reference>
<sequence length="183" mass="20445">MVTSPKGELPDVKTNMDFIVKCIDAAIERYISDSSTEDLSLDLEITQLAWGERRLSQVFIPMTPEEKRFKVLQQRLDMIQYVANASSGANERRRRVRKACNKLREHILEMRPFNAQPSLARSSLLDESFSSGCSTSTAQLISKGASTSFGSGSIEKHVAEVKNNRNRASSPLFSRSRSASSKK</sequence>